<gene>
    <name evidence="5" type="ORF">HU200_029929</name>
</gene>
<dbReference type="FunFam" id="1.10.238.10:FF:000003">
    <property type="entry name" value="Calmodulin A"/>
    <property type="match status" value="1"/>
</dbReference>
<dbReference type="PANTHER" id="PTHR10891">
    <property type="entry name" value="EF-HAND CALCIUM-BINDING DOMAIN CONTAINING PROTEIN"/>
    <property type="match status" value="1"/>
</dbReference>
<protein>
    <recommendedName>
        <fullName evidence="4">EF-hand domain-containing protein</fullName>
    </recommendedName>
</protein>
<dbReference type="GO" id="GO:0005509">
    <property type="term" value="F:calcium ion binding"/>
    <property type="evidence" value="ECO:0007669"/>
    <property type="project" value="InterPro"/>
</dbReference>
<dbReference type="Gene3D" id="1.10.238.10">
    <property type="entry name" value="EF-hand"/>
    <property type="match status" value="1"/>
</dbReference>
<dbReference type="EMBL" id="JACEFO010001756">
    <property type="protein sequence ID" value="KAF8708558.1"/>
    <property type="molecule type" value="Genomic_DNA"/>
</dbReference>
<dbReference type="Proteomes" id="UP000636709">
    <property type="component" value="Unassembled WGS sequence"/>
</dbReference>
<dbReference type="InterPro" id="IPR002048">
    <property type="entry name" value="EF_hand_dom"/>
</dbReference>
<comment type="caution">
    <text evidence="5">The sequence shown here is derived from an EMBL/GenBank/DDBJ whole genome shotgun (WGS) entry which is preliminary data.</text>
</comment>
<dbReference type="SUPFAM" id="SSF47473">
    <property type="entry name" value="EF-hand"/>
    <property type="match status" value="1"/>
</dbReference>
<name>A0A835ER97_9POAL</name>
<keyword evidence="1" id="KW-0479">Metal-binding</keyword>
<evidence type="ECO:0000256" key="1">
    <source>
        <dbReference type="ARBA" id="ARBA00022723"/>
    </source>
</evidence>
<dbReference type="AlphaFoldDB" id="A0A835ER97"/>
<organism evidence="5 6">
    <name type="scientific">Digitaria exilis</name>
    <dbReference type="NCBI Taxonomy" id="1010633"/>
    <lineage>
        <taxon>Eukaryota</taxon>
        <taxon>Viridiplantae</taxon>
        <taxon>Streptophyta</taxon>
        <taxon>Embryophyta</taxon>
        <taxon>Tracheophyta</taxon>
        <taxon>Spermatophyta</taxon>
        <taxon>Magnoliopsida</taxon>
        <taxon>Liliopsida</taxon>
        <taxon>Poales</taxon>
        <taxon>Poaceae</taxon>
        <taxon>PACMAD clade</taxon>
        <taxon>Panicoideae</taxon>
        <taxon>Panicodae</taxon>
        <taxon>Paniceae</taxon>
        <taxon>Anthephorinae</taxon>
        <taxon>Digitaria</taxon>
    </lineage>
</organism>
<sequence length="220" mass="23934">MIEHCGNMLDLVETVFDQHGCLIVSVSSFLIMVLLQLRPLLDDVASASRSIRSASRAAVQMLARDDSVVVDDALAADDDEDGDRGVAPHPRRGRHCERCAKRGASRSDVVAVMRSLRLLPAGDEDDGGGGGCAAMWAEVDELLESKVASEAELREAFYVFDRDDDGFVGAGELWNVLRRLGMADGAKHVEDCRRMIAAHDADGDGRISFPEFRAMMENAL</sequence>
<evidence type="ECO:0000256" key="3">
    <source>
        <dbReference type="ARBA" id="ARBA00022837"/>
    </source>
</evidence>
<dbReference type="InterPro" id="IPR039647">
    <property type="entry name" value="EF_hand_pair_protein_CML-like"/>
</dbReference>
<evidence type="ECO:0000313" key="5">
    <source>
        <dbReference type="EMBL" id="KAF8708558.1"/>
    </source>
</evidence>
<proteinExistence type="predicted"/>
<keyword evidence="6" id="KW-1185">Reference proteome</keyword>
<dbReference type="InterPro" id="IPR018247">
    <property type="entry name" value="EF_Hand_1_Ca_BS"/>
</dbReference>
<dbReference type="Gramene" id="Dexi9A01G0003850.1">
    <property type="protein sequence ID" value="Dexi9A01G0003850.1:cds"/>
    <property type="gene ID" value="Dexi9A01G0003850"/>
</dbReference>
<feature type="domain" description="EF-hand" evidence="4">
    <location>
        <begin position="187"/>
        <end position="220"/>
    </location>
</feature>
<evidence type="ECO:0000259" key="4">
    <source>
        <dbReference type="PROSITE" id="PS50222"/>
    </source>
</evidence>
<dbReference type="PROSITE" id="PS00018">
    <property type="entry name" value="EF_HAND_1"/>
    <property type="match status" value="2"/>
</dbReference>
<dbReference type="InterPro" id="IPR011992">
    <property type="entry name" value="EF-hand-dom_pair"/>
</dbReference>
<dbReference type="Pfam" id="PF13499">
    <property type="entry name" value="EF-hand_7"/>
    <property type="match status" value="1"/>
</dbReference>
<dbReference type="PROSITE" id="PS50222">
    <property type="entry name" value="EF_HAND_2"/>
    <property type="match status" value="2"/>
</dbReference>
<feature type="domain" description="EF-hand" evidence="4">
    <location>
        <begin position="148"/>
        <end position="183"/>
    </location>
</feature>
<dbReference type="OrthoDB" id="26525at2759"/>
<dbReference type="CDD" id="cd00051">
    <property type="entry name" value="EFh"/>
    <property type="match status" value="1"/>
</dbReference>
<keyword evidence="2" id="KW-0677">Repeat</keyword>
<reference evidence="5" key="1">
    <citation type="submission" date="2020-07" db="EMBL/GenBank/DDBJ databases">
        <title>Genome sequence and genetic diversity analysis of an under-domesticated orphan crop, white fonio (Digitaria exilis).</title>
        <authorList>
            <person name="Bennetzen J.L."/>
            <person name="Chen S."/>
            <person name="Ma X."/>
            <person name="Wang X."/>
            <person name="Yssel A.E.J."/>
            <person name="Chaluvadi S.R."/>
            <person name="Johnson M."/>
            <person name="Gangashetty P."/>
            <person name="Hamidou F."/>
            <person name="Sanogo M.D."/>
            <person name="Zwaenepoel A."/>
            <person name="Wallace J."/>
            <person name="Van De Peer Y."/>
            <person name="Van Deynze A."/>
        </authorList>
    </citation>
    <scope>NUCLEOTIDE SEQUENCE</scope>
    <source>
        <tissue evidence="5">Leaves</tissue>
    </source>
</reference>
<evidence type="ECO:0000256" key="2">
    <source>
        <dbReference type="ARBA" id="ARBA00022737"/>
    </source>
</evidence>
<evidence type="ECO:0000313" key="6">
    <source>
        <dbReference type="Proteomes" id="UP000636709"/>
    </source>
</evidence>
<dbReference type="SMART" id="SM00054">
    <property type="entry name" value="EFh"/>
    <property type="match status" value="2"/>
</dbReference>
<keyword evidence="3" id="KW-0106">Calcium</keyword>
<accession>A0A835ER97</accession>